<reference evidence="1" key="1">
    <citation type="submission" date="2019-09" db="EMBL/GenBank/DDBJ databases">
        <title>Bird 10,000 Genomes (B10K) Project - Family phase.</title>
        <authorList>
            <person name="Zhang G."/>
        </authorList>
    </citation>
    <scope>NUCLEOTIDE SEQUENCE</scope>
    <source>
        <strain evidence="1">B10K-DU-002-50</strain>
        <tissue evidence="1">Muscle</tissue>
    </source>
</reference>
<comment type="caution">
    <text evidence="1">The sequence shown here is derived from an EMBL/GenBank/DDBJ whole genome shotgun (WGS) entry which is preliminary data.</text>
</comment>
<evidence type="ECO:0000313" key="1">
    <source>
        <dbReference type="EMBL" id="NXQ02027.1"/>
    </source>
</evidence>
<dbReference type="AlphaFoldDB" id="A0A852E9V1"/>
<dbReference type="EMBL" id="WBNN01016655">
    <property type="protein sequence ID" value="NXQ02027.1"/>
    <property type="molecule type" value="Genomic_DNA"/>
</dbReference>
<protein>
    <submittedName>
        <fullName evidence="1">NPCL1 protein</fullName>
    </submittedName>
</protein>
<feature type="non-terminal residue" evidence="1">
    <location>
        <position position="41"/>
    </location>
</feature>
<keyword evidence="2" id="KW-1185">Reference proteome</keyword>
<proteinExistence type="predicted"/>
<name>A0A852E9V1_VIDMA</name>
<dbReference type="Proteomes" id="UP000656497">
    <property type="component" value="Unassembled WGS sequence"/>
</dbReference>
<gene>
    <name evidence="1" type="primary">Npc1l1_1</name>
    <name evidence="1" type="ORF">VIDMAC_R14796</name>
</gene>
<organism evidence="1 2">
    <name type="scientific">Vidua macroura</name>
    <name type="common">Pin-tailed whydah</name>
    <dbReference type="NCBI Taxonomy" id="187451"/>
    <lineage>
        <taxon>Eukaryota</taxon>
        <taxon>Metazoa</taxon>
        <taxon>Chordata</taxon>
        <taxon>Craniata</taxon>
        <taxon>Vertebrata</taxon>
        <taxon>Euteleostomi</taxon>
        <taxon>Archelosauria</taxon>
        <taxon>Archosauria</taxon>
        <taxon>Dinosauria</taxon>
        <taxon>Saurischia</taxon>
        <taxon>Theropoda</taxon>
        <taxon>Coelurosauria</taxon>
        <taxon>Aves</taxon>
        <taxon>Neognathae</taxon>
        <taxon>Neoaves</taxon>
        <taxon>Telluraves</taxon>
        <taxon>Australaves</taxon>
        <taxon>Passeriformes</taxon>
        <taxon>Passeroidea</taxon>
        <taxon>Estrildidae</taxon>
        <taxon>Viduinae</taxon>
        <taxon>Vidua</taxon>
    </lineage>
</organism>
<sequence length="41" mass="4534">EFQRFLPWFLQDRPTLQCAKGGLGAYDTAVSMDSNGTILGE</sequence>
<feature type="non-terminal residue" evidence="1">
    <location>
        <position position="1"/>
    </location>
</feature>
<evidence type="ECO:0000313" key="2">
    <source>
        <dbReference type="Proteomes" id="UP000656497"/>
    </source>
</evidence>
<accession>A0A852E9V1</accession>